<name>A0A371DS29_9APHY</name>
<feature type="region of interest" description="Disordered" evidence="9">
    <location>
        <begin position="496"/>
        <end position="527"/>
    </location>
</feature>
<dbReference type="FunFam" id="1.20.1250.20:FF:000117">
    <property type="entry name" value="MFS hexose transporter"/>
    <property type="match status" value="1"/>
</dbReference>
<dbReference type="GO" id="GO:0016020">
    <property type="term" value="C:membrane"/>
    <property type="evidence" value="ECO:0007669"/>
    <property type="project" value="UniProtKB-SubCell"/>
</dbReference>
<evidence type="ECO:0000256" key="1">
    <source>
        <dbReference type="ARBA" id="ARBA00004141"/>
    </source>
</evidence>
<dbReference type="Pfam" id="PF00083">
    <property type="entry name" value="Sugar_tr"/>
    <property type="match status" value="1"/>
</dbReference>
<feature type="transmembrane region" description="Helical" evidence="10">
    <location>
        <begin position="192"/>
        <end position="215"/>
    </location>
</feature>
<dbReference type="NCBIfam" id="TIGR00879">
    <property type="entry name" value="SP"/>
    <property type="match status" value="1"/>
</dbReference>
<evidence type="ECO:0000313" key="13">
    <source>
        <dbReference type="Proteomes" id="UP000256964"/>
    </source>
</evidence>
<evidence type="ECO:0000256" key="7">
    <source>
        <dbReference type="ARBA" id="ARBA00049119"/>
    </source>
</evidence>
<feature type="transmembrane region" description="Helical" evidence="10">
    <location>
        <begin position="74"/>
        <end position="97"/>
    </location>
</feature>
<dbReference type="InterPro" id="IPR003663">
    <property type="entry name" value="Sugar/inositol_transpt"/>
</dbReference>
<evidence type="ECO:0000256" key="2">
    <source>
        <dbReference type="ARBA" id="ARBA00010992"/>
    </source>
</evidence>
<feature type="transmembrane region" description="Helical" evidence="10">
    <location>
        <begin position="327"/>
        <end position="345"/>
    </location>
</feature>
<protein>
    <submittedName>
        <fullName evidence="12">Hexose transporter</fullName>
    </submittedName>
</protein>
<sequence length="527" mass="59165">MAIGAGRDDTLVGRYVQEDKVPWYRKRNLRLLYLLMFPTCIGIEMTSGFDSSMMNGLQAVPTWDAFFGHPRSTILGLLSALYSLGSICSLPFVPYVTDKWGRKFAIAFGSVIMIIGAALQTSSQDFAMFVIARFLLGFGIPFAIVAASSMIGELAYPKERARIGSLFNASWFIGAIVAAGVTLGTFEMPTNWGWRIPSVLQVIPSLLQITFIWFLPESPRWLVSKGRGEEAYAILAKYHAEGDLNSEFVRLEFAEIEETLKLEKEQAGKSSWRQLVSAPGMRRRLIICSFLGLATQWSGNGLTSYFLARILDNVGIHDDRTKNLINLAMTCWGFVNATTLALTAPRFRRRTMYLTCTISLTLIFTGWTIASAQYSITGSQAASRAVIAFIFLYSPAYNLGFNALTYTYLVELFPFHARAKGIAVFQWWGRAAGFFNQFVNPIGINNAGWKYYISYCIFLLFEIGVVWFLFPETSNQTLEELAFLFEGDKVRAEQQKRIEEDLHEDKAPIPDNASDKESALHVEHSKI</sequence>
<keyword evidence="3 8" id="KW-0813">Transport</keyword>
<evidence type="ECO:0000256" key="6">
    <source>
        <dbReference type="ARBA" id="ARBA00023136"/>
    </source>
</evidence>
<dbReference type="OrthoDB" id="6133115at2759"/>
<dbReference type="PANTHER" id="PTHR48022">
    <property type="entry name" value="PLASTIDIC GLUCOSE TRANSPORTER 4"/>
    <property type="match status" value="1"/>
</dbReference>
<feature type="transmembrane region" description="Helical" evidence="10">
    <location>
        <begin position="451"/>
        <end position="470"/>
    </location>
</feature>
<feature type="transmembrane region" description="Helical" evidence="10">
    <location>
        <begin position="31"/>
        <end position="54"/>
    </location>
</feature>
<feature type="transmembrane region" description="Helical" evidence="10">
    <location>
        <begin position="386"/>
        <end position="409"/>
    </location>
</feature>
<dbReference type="AlphaFoldDB" id="A0A371DS29"/>
<dbReference type="InterPro" id="IPR020846">
    <property type="entry name" value="MFS_dom"/>
</dbReference>
<keyword evidence="5 10" id="KW-1133">Transmembrane helix</keyword>
<feature type="transmembrane region" description="Helical" evidence="10">
    <location>
        <begin position="104"/>
        <end position="120"/>
    </location>
</feature>
<evidence type="ECO:0000256" key="3">
    <source>
        <dbReference type="ARBA" id="ARBA00022448"/>
    </source>
</evidence>
<feature type="domain" description="Major facilitator superfamily (MFS) profile" evidence="11">
    <location>
        <begin position="36"/>
        <end position="474"/>
    </location>
</feature>
<comment type="similarity">
    <text evidence="2 8">Belongs to the major facilitator superfamily. Sugar transporter (TC 2.A.1.1) family.</text>
</comment>
<feature type="transmembrane region" description="Helical" evidence="10">
    <location>
        <begin position="285"/>
        <end position="307"/>
    </location>
</feature>
<evidence type="ECO:0000256" key="5">
    <source>
        <dbReference type="ARBA" id="ARBA00022989"/>
    </source>
</evidence>
<keyword evidence="4 10" id="KW-0812">Transmembrane</keyword>
<evidence type="ECO:0000313" key="12">
    <source>
        <dbReference type="EMBL" id="RDX55288.1"/>
    </source>
</evidence>
<dbReference type="PANTHER" id="PTHR48022:SF29">
    <property type="entry name" value="SUGAR TRANSPORTER, PUTATIVE (AFU_ORTHOLOGUE AFUA_6G14500)-RELATED"/>
    <property type="match status" value="1"/>
</dbReference>
<gene>
    <name evidence="12" type="ORF">OH76DRAFT_1452357</name>
</gene>
<dbReference type="InterPro" id="IPR005828">
    <property type="entry name" value="MFS_sugar_transport-like"/>
</dbReference>
<dbReference type="PROSITE" id="PS50850">
    <property type="entry name" value="MFS"/>
    <property type="match status" value="1"/>
</dbReference>
<comment type="catalytic activity">
    <reaction evidence="7">
        <text>myo-inositol(out) + H(+)(out) = myo-inositol(in) + H(+)(in)</text>
        <dbReference type="Rhea" id="RHEA:60364"/>
        <dbReference type="ChEBI" id="CHEBI:15378"/>
        <dbReference type="ChEBI" id="CHEBI:17268"/>
    </reaction>
</comment>
<evidence type="ECO:0000259" key="11">
    <source>
        <dbReference type="PROSITE" id="PS50850"/>
    </source>
</evidence>
<feature type="transmembrane region" description="Helical" evidence="10">
    <location>
        <begin position="126"/>
        <end position="151"/>
    </location>
</feature>
<dbReference type="InterPro" id="IPR050360">
    <property type="entry name" value="MFS_Sugar_Transporters"/>
</dbReference>
<keyword evidence="6 10" id="KW-0472">Membrane</keyword>
<organism evidence="12 13">
    <name type="scientific">Lentinus brumalis</name>
    <dbReference type="NCBI Taxonomy" id="2498619"/>
    <lineage>
        <taxon>Eukaryota</taxon>
        <taxon>Fungi</taxon>
        <taxon>Dikarya</taxon>
        <taxon>Basidiomycota</taxon>
        <taxon>Agaricomycotina</taxon>
        <taxon>Agaricomycetes</taxon>
        <taxon>Polyporales</taxon>
        <taxon>Polyporaceae</taxon>
        <taxon>Lentinus</taxon>
    </lineage>
</organism>
<feature type="transmembrane region" description="Helical" evidence="10">
    <location>
        <begin position="163"/>
        <end position="186"/>
    </location>
</feature>
<dbReference type="Proteomes" id="UP000256964">
    <property type="component" value="Unassembled WGS sequence"/>
</dbReference>
<proteinExistence type="inferred from homology"/>
<dbReference type="InterPro" id="IPR036259">
    <property type="entry name" value="MFS_trans_sf"/>
</dbReference>
<dbReference type="SUPFAM" id="SSF103473">
    <property type="entry name" value="MFS general substrate transporter"/>
    <property type="match status" value="1"/>
</dbReference>
<dbReference type="GO" id="GO:0005351">
    <property type="term" value="F:carbohydrate:proton symporter activity"/>
    <property type="evidence" value="ECO:0007669"/>
    <property type="project" value="TreeGrafter"/>
</dbReference>
<reference evidence="12 13" key="1">
    <citation type="journal article" date="2018" name="Biotechnol. Biofuels">
        <title>Integrative visual omics of the white-rot fungus Polyporus brumalis exposes the biotechnological potential of its oxidative enzymes for delignifying raw plant biomass.</title>
        <authorList>
            <person name="Miyauchi S."/>
            <person name="Rancon A."/>
            <person name="Drula E."/>
            <person name="Hage H."/>
            <person name="Chaduli D."/>
            <person name="Favel A."/>
            <person name="Grisel S."/>
            <person name="Henrissat B."/>
            <person name="Herpoel-Gimbert I."/>
            <person name="Ruiz-Duenas F.J."/>
            <person name="Chevret D."/>
            <person name="Hainaut M."/>
            <person name="Lin J."/>
            <person name="Wang M."/>
            <person name="Pangilinan J."/>
            <person name="Lipzen A."/>
            <person name="Lesage-Meessen L."/>
            <person name="Navarro D."/>
            <person name="Riley R."/>
            <person name="Grigoriev I.V."/>
            <person name="Zhou S."/>
            <person name="Raouche S."/>
            <person name="Rosso M.N."/>
        </authorList>
    </citation>
    <scope>NUCLEOTIDE SEQUENCE [LARGE SCALE GENOMIC DNA]</scope>
    <source>
        <strain evidence="12 13">BRFM 1820</strain>
    </source>
</reference>
<feature type="transmembrane region" description="Helical" evidence="10">
    <location>
        <begin position="352"/>
        <end position="374"/>
    </location>
</feature>
<evidence type="ECO:0000256" key="8">
    <source>
        <dbReference type="RuleBase" id="RU003346"/>
    </source>
</evidence>
<comment type="subcellular location">
    <subcellularLocation>
        <location evidence="1">Membrane</location>
        <topology evidence="1">Multi-pass membrane protein</topology>
    </subcellularLocation>
</comment>
<dbReference type="Gene3D" id="1.20.1250.20">
    <property type="entry name" value="MFS general substrate transporter like domains"/>
    <property type="match status" value="1"/>
</dbReference>
<keyword evidence="13" id="KW-1185">Reference proteome</keyword>
<evidence type="ECO:0000256" key="10">
    <source>
        <dbReference type="SAM" id="Phobius"/>
    </source>
</evidence>
<dbReference type="EMBL" id="KZ857382">
    <property type="protein sequence ID" value="RDX55288.1"/>
    <property type="molecule type" value="Genomic_DNA"/>
</dbReference>
<dbReference type="STRING" id="139420.A0A371DS29"/>
<accession>A0A371DS29</accession>
<evidence type="ECO:0000256" key="9">
    <source>
        <dbReference type="SAM" id="MobiDB-lite"/>
    </source>
</evidence>
<evidence type="ECO:0000256" key="4">
    <source>
        <dbReference type="ARBA" id="ARBA00022692"/>
    </source>
</evidence>